<dbReference type="EMBL" id="FNCN01000002">
    <property type="protein sequence ID" value="SDG13710.1"/>
    <property type="molecule type" value="Genomic_DNA"/>
</dbReference>
<feature type="domain" description="Peptidase S33 tripeptidyl aminopeptidase-like C-terminal" evidence="5">
    <location>
        <begin position="420"/>
        <end position="513"/>
    </location>
</feature>
<dbReference type="RefSeq" id="WP_093167594.1">
    <property type="nucleotide sequence ID" value="NZ_FNCN01000002.1"/>
</dbReference>
<keyword evidence="7" id="KW-1185">Reference proteome</keyword>
<comment type="similarity">
    <text evidence="1">Belongs to the peptidase S33 family.</text>
</comment>
<evidence type="ECO:0000259" key="4">
    <source>
        <dbReference type="Pfam" id="PF00561"/>
    </source>
</evidence>
<proteinExistence type="inferred from homology"/>
<evidence type="ECO:0000256" key="1">
    <source>
        <dbReference type="ARBA" id="ARBA00010088"/>
    </source>
</evidence>
<dbReference type="OrthoDB" id="3930934at2"/>
<dbReference type="PANTHER" id="PTHR43248">
    <property type="entry name" value="2-SUCCINYL-6-HYDROXY-2,4-CYCLOHEXADIENE-1-CARBOXYLATE SYNTHASE"/>
    <property type="match status" value="1"/>
</dbReference>
<dbReference type="Pfam" id="PF08386">
    <property type="entry name" value="Abhydrolase_4"/>
    <property type="match status" value="1"/>
</dbReference>
<sequence>MKRVFGLVTGAAVLTVGVGVSGAPARAGALFEGRVGSATPADRSAGLSWGPCAAEPGAASAPAGGVECATLPVPLDHRNPDGRRISLALTRVKSATPAVSTSGRARPRGGHLGVLLVNPGGPGASGRDLARFVATALPEDLAARYDVIGFDPRGVGKSEPALSCADADRHYTPPALDNVPQSPAEEAVLVERAKSYARGCASRFSWMLPHMTTENVARDLDLMRRALGKQQISYLGYSYGSYLGAVYATLYPGSVKRLVLDSIVDPHRVWYAANLAQNHAFERRHRDFLAWVASHDGVYGLGRTEQVVRAAWYSMRDRLRVAPVDGVVGPSELDDIFTVAGYSDTVWPHFAEAFSAYMRKGEGRRLLQMHRRHGKKDAADENGYAVYLGVQCRDASWPRDWGTWRADMTASHQVSPFLTWPNAWYNAPCAFWPVSGGTPVTIRAAENLPPILLIQSRRDAATPYPGALRMRTLFPTARLLAVSGGSHGVALAGNRCVDRHVADYLRDGTLPATTAKRGTAEADVACAGLTPPRPAARMAGGGDQQRHLELIDVLQGRT</sequence>
<name>A0A1G7RV67_9ACTN</name>
<dbReference type="PANTHER" id="PTHR43248:SF29">
    <property type="entry name" value="TRIPEPTIDYL AMINOPEPTIDASE"/>
    <property type="match status" value="1"/>
</dbReference>
<dbReference type="Pfam" id="PF00561">
    <property type="entry name" value="Abhydrolase_1"/>
    <property type="match status" value="1"/>
</dbReference>
<dbReference type="GO" id="GO:0016787">
    <property type="term" value="F:hydrolase activity"/>
    <property type="evidence" value="ECO:0007669"/>
    <property type="project" value="UniProtKB-KW"/>
</dbReference>
<feature type="domain" description="AB hydrolase-1" evidence="4">
    <location>
        <begin position="114"/>
        <end position="293"/>
    </location>
</feature>
<keyword evidence="2" id="KW-0732">Signal</keyword>
<accession>A0A1G7RV67</accession>
<gene>
    <name evidence="6" type="ORF">SAMN05421505_10224</name>
</gene>
<keyword evidence="3 6" id="KW-0378">Hydrolase</keyword>
<dbReference type="SUPFAM" id="SSF53474">
    <property type="entry name" value="alpha/beta-Hydrolases"/>
    <property type="match status" value="1"/>
</dbReference>
<dbReference type="InterPro" id="IPR000073">
    <property type="entry name" value="AB_hydrolase_1"/>
</dbReference>
<protein>
    <submittedName>
        <fullName evidence="6">Alpha/beta hydrolase fold</fullName>
    </submittedName>
</protein>
<evidence type="ECO:0000256" key="3">
    <source>
        <dbReference type="ARBA" id="ARBA00022801"/>
    </source>
</evidence>
<dbReference type="Proteomes" id="UP000198923">
    <property type="component" value="Unassembled WGS sequence"/>
</dbReference>
<dbReference type="AlphaFoldDB" id="A0A1G7RV67"/>
<dbReference type="InterPro" id="IPR013595">
    <property type="entry name" value="Pept_S33_TAP-like_C"/>
</dbReference>
<evidence type="ECO:0000313" key="7">
    <source>
        <dbReference type="Proteomes" id="UP000198923"/>
    </source>
</evidence>
<evidence type="ECO:0000256" key="2">
    <source>
        <dbReference type="ARBA" id="ARBA00022729"/>
    </source>
</evidence>
<evidence type="ECO:0000259" key="5">
    <source>
        <dbReference type="Pfam" id="PF08386"/>
    </source>
</evidence>
<organism evidence="6 7">
    <name type="scientific">Sinosporangium album</name>
    <dbReference type="NCBI Taxonomy" id="504805"/>
    <lineage>
        <taxon>Bacteria</taxon>
        <taxon>Bacillati</taxon>
        <taxon>Actinomycetota</taxon>
        <taxon>Actinomycetes</taxon>
        <taxon>Streptosporangiales</taxon>
        <taxon>Streptosporangiaceae</taxon>
        <taxon>Sinosporangium</taxon>
    </lineage>
</organism>
<dbReference type="InterPro" id="IPR051601">
    <property type="entry name" value="Serine_prot/Carboxylest_S33"/>
</dbReference>
<dbReference type="STRING" id="504805.SAMN05421505_10224"/>
<dbReference type="Gene3D" id="3.40.50.1820">
    <property type="entry name" value="alpha/beta hydrolase"/>
    <property type="match status" value="2"/>
</dbReference>
<dbReference type="InterPro" id="IPR029058">
    <property type="entry name" value="AB_hydrolase_fold"/>
</dbReference>
<reference evidence="6 7" key="1">
    <citation type="submission" date="2016-10" db="EMBL/GenBank/DDBJ databases">
        <authorList>
            <person name="de Groot N.N."/>
        </authorList>
    </citation>
    <scope>NUCLEOTIDE SEQUENCE [LARGE SCALE GENOMIC DNA]</scope>
    <source>
        <strain evidence="6 7">CPCC 201354</strain>
    </source>
</reference>
<evidence type="ECO:0000313" key="6">
    <source>
        <dbReference type="EMBL" id="SDG13710.1"/>
    </source>
</evidence>